<gene>
    <name evidence="2" type="ORF">N7530_012806</name>
</gene>
<reference evidence="2" key="1">
    <citation type="submission" date="2022-12" db="EMBL/GenBank/DDBJ databases">
        <authorList>
            <person name="Petersen C."/>
        </authorList>
    </citation>
    <scope>NUCLEOTIDE SEQUENCE</scope>
    <source>
        <strain evidence="2">IBT 17660</strain>
    </source>
</reference>
<comment type="caution">
    <text evidence="2">The sequence shown here is derived from an EMBL/GenBank/DDBJ whole genome shotgun (WGS) entry which is preliminary data.</text>
</comment>
<name>A0A9W9WD22_9EURO</name>
<proteinExistence type="predicted"/>
<protein>
    <submittedName>
        <fullName evidence="2">Uncharacterized protein</fullName>
    </submittedName>
</protein>
<evidence type="ECO:0000256" key="1">
    <source>
        <dbReference type="SAM" id="MobiDB-lite"/>
    </source>
</evidence>
<dbReference type="Proteomes" id="UP001147760">
    <property type="component" value="Unassembled WGS sequence"/>
</dbReference>
<keyword evidence="3" id="KW-1185">Reference proteome</keyword>
<feature type="compositionally biased region" description="Low complexity" evidence="1">
    <location>
        <begin position="27"/>
        <end position="40"/>
    </location>
</feature>
<evidence type="ECO:0000313" key="3">
    <source>
        <dbReference type="Proteomes" id="UP001147760"/>
    </source>
</evidence>
<feature type="compositionally biased region" description="Low complexity" evidence="1">
    <location>
        <begin position="76"/>
        <end position="85"/>
    </location>
</feature>
<accession>A0A9W9WD22</accession>
<dbReference type="EMBL" id="JAPWDO010000011">
    <property type="protein sequence ID" value="KAJ5453339.1"/>
    <property type="molecule type" value="Genomic_DNA"/>
</dbReference>
<dbReference type="AlphaFoldDB" id="A0A9W9WD22"/>
<sequence>MSLRPVAGLLHRPPGGGLLESPPPPSKAEGAPPCGAPRASRLARRLRLPSTSPALHPARRRGHFPAAPTGAPRPLPRAASTAGRPSRARGGGPPVAHWSPAGPRVPGGRTR</sequence>
<reference evidence="2" key="2">
    <citation type="journal article" date="2023" name="IMA Fungus">
        <title>Comparative genomic study of the Penicillium genus elucidates a diverse pangenome and 15 lateral gene transfer events.</title>
        <authorList>
            <person name="Petersen C."/>
            <person name="Sorensen T."/>
            <person name="Nielsen M.R."/>
            <person name="Sondergaard T.E."/>
            <person name="Sorensen J.L."/>
            <person name="Fitzpatrick D.A."/>
            <person name="Frisvad J.C."/>
            <person name="Nielsen K.L."/>
        </authorList>
    </citation>
    <scope>NUCLEOTIDE SEQUENCE</scope>
    <source>
        <strain evidence="2">IBT 17660</strain>
    </source>
</reference>
<organism evidence="2 3">
    <name type="scientific">Penicillium desertorum</name>
    <dbReference type="NCBI Taxonomy" id="1303715"/>
    <lineage>
        <taxon>Eukaryota</taxon>
        <taxon>Fungi</taxon>
        <taxon>Dikarya</taxon>
        <taxon>Ascomycota</taxon>
        <taxon>Pezizomycotina</taxon>
        <taxon>Eurotiomycetes</taxon>
        <taxon>Eurotiomycetidae</taxon>
        <taxon>Eurotiales</taxon>
        <taxon>Aspergillaceae</taxon>
        <taxon>Penicillium</taxon>
    </lineage>
</organism>
<evidence type="ECO:0000313" key="2">
    <source>
        <dbReference type="EMBL" id="KAJ5453339.1"/>
    </source>
</evidence>
<feature type="region of interest" description="Disordered" evidence="1">
    <location>
        <begin position="1"/>
        <end position="111"/>
    </location>
</feature>